<evidence type="ECO:0000256" key="1">
    <source>
        <dbReference type="SAM" id="MobiDB-lite"/>
    </source>
</evidence>
<feature type="compositionally biased region" description="Basic and acidic residues" evidence="1">
    <location>
        <begin position="1"/>
        <end position="15"/>
    </location>
</feature>
<name>A0ABP0S0A4_9DINO</name>
<evidence type="ECO:0000313" key="3">
    <source>
        <dbReference type="Proteomes" id="UP001642464"/>
    </source>
</evidence>
<gene>
    <name evidence="2" type="ORF">SCF082_LOCUS49290</name>
</gene>
<accession>A0ABP0S0A4</accession>
<reference evidence="2 3" key="1">
    <citation type="submission" date="2024-02" db="EMBL/GenBank/DDBJ databases">
        <authorList>
            <person name="Chen Y."/>
            <person name="Shah S."/>
            <person name="Dougan E. K."/>
            <person name="Thang M."/>
            <person name="Chan C."/>
        </authorList>
    </citation>
    <scope>NUCLEOTIDE SEQUENCE [LARGE SCALE GENOMIC DNA]</scope>
</reference>
<proteinExistence type="predicted"/>
<keyword evidence="3" id="KW-1185">Reference proteome</keyword>
<dbReference type="Proteomes" id="UP001642464">
    <property type="component" value="Unassembled WGS sequence"/>
</dbReference>
<comment type="caution">
    <text evidence="2">The sequence shown here is derived from an EMBL/GenBank/DDBJ whole genome shotgun (WGS) entry which is preliminary data.</text>
</comment>
<evidence type="ECO:0000313" key="2">
    <source>
        <dbReference type="EMBL" id="CAK9105769.1"/>
    </source>
</evidence>
<sequence>MSDEGKSATVKEEKNGPPPEDVAKVLAQVREKEYIVQDELYNAAEGNKHELQWGLLKWGKSHIDPEQIPEMMTRLAFLKNRASFQCFLDSPCVDLSDDHLMRLLCVLVSRKPESDGCPCLAAMLASPRVNFRRFTERYGEANMEAFSDLRKRWCRAQVKRWLLCGLMLPNVCRAFDGKDG</sequence>
<feature type="region of interest" description="Disordered" evidence="1">
    <location>
        <begin position="1"/>
        <end position="21"/>
    </location>
</feature>
<protein>
    <submittedName>
        <fullName evidence="2">Uncharacterized protein</fullName>
    </submittedName>
</protein>
<organism evidence="2 3">
    <name type="scientific">Durusdinium trenchii</name>
    <dbReference type="NCBI Taxonomy" id="1381693"/>
    <lineage>
        <taxon>Eukaryota</taxon>
        <taxon>Sar</taxon>
        <taxon>Alveolata</taxon>
        <taxon>Dinophyceae</taxon>
        <taxon>Suessiales</taxon>
        <taxon>Symbiodiniaceae</taxon>
        <taxon>Durusdinium</taxon>
    </lineage>
</organism>
<dbReference type="EMBL" id="CAXAMM010042611">
    <property type="protein sequence ID" value="CAK9105769.1"/>
    <property type="molecule type" value="Genomic_DNA"/>
</dbReference>